<evidence type="ECO:0000256" key="4">
    <source>
        <dbReference type="ARBA" id="ARBA00023040"/>
    </source>
</evidence>
<evidence type="ECO:0000256" key="1">
    <source>
        <dbReference type="ARBA" id="ARBA00004141"/>
    </source>
</evidence>
<feature type="domain" description="G-protein coupled receptors family 1 profile" evidence="9">
    <location>
        <begin position="48"/>
        <end position="322"/>
    </location>
</feature>
<dbReference type="PANTHER" id="PTHR24243:SF233">
    <property type="entry name" value="THYROTROPIN-RELEASING HORMONE RECEPTOR"/>
    <property type="match status" value="1"/>
</dbReference>
<dbReference type="InterPro" id="IPR000276">
    <property type="entry name" value="GPCR_Rhodpsn"/>
</dbReference>
<dbReference type="OrthoDB" id="10053542at2759"/>
<dbReference type="CDD" id="cd00637">
    <property type="entry name" value="7tm_classA_rhodopsin-like"/>
    <property type="match status" value="1"/>
</dbReference>
<gene>
    <name evidence="11 12" type="primary">LOC129928435</name>
</gene>
<name>A0A9W3BHC5_BIOGL</name>
<feature type="transmembrane region" description="Helical" evidence="8">
    <location>
        <begin position="264"/>
        <end position="286"/>
    </location>
</feature>
<evidence type="ECO:0000256" key="2">
    <source>
        <dbReference type="ARBA" id="ARBA00022692"/>
    </source>
</evidence>
<dbReference type="Proteomes" id="UP001165740">
    <property type="component" value="Chromosome 9"/>
</dbReference>
<keyword evidence="5 8" id="KW-0472">Membrane</keyword>
<dbReference type="RefSeq" id="XP_055898839.1">
    <property type="nucleotide sequence ID" value="XM_056042864.1"/>
</dbReference>
<feature type="transmembrane region" description="Helical" evidence="8">
    <location>
        <begin position="35"/>
        <end position="56"/>
    </location>
</feature>
<evidence type="ECO:0000256" key="8">
    <source>
        <dbReference type="SAM" id="Phobius"/>
    </source>
</evidence>
<feature type="transmembrane region" description="Helical" evidence="8">
    <location>
        <begin position="147"/>
        <end position="166"/>
    </location>
</feature>
<evidence type="ECO:0000256" key="5">
    <source>
        <dbReference type="ARBA" id="ARBA00023136"/>
    </source>
</evidence>
<sequence>MTTNQTISLNYTLEEIKEYLSVLQHESTLTFIPTLIYLSLLIVVGSIGNCLVLIIYLTRMTKKSMRIFIISMALVDLFINIVLIPGEMYNMFYVWDFEYPNLCKIRRFLNSASSMFSVLILVAIAITRYRAVCSSPVKIISTTHAKITCAFFAAFSCFLSIPYGMINGRQTKETPNPKIFGHFCDIDDRYVHTKWPSFCSAIFLLFIVVSSMFTLASYASIRYKVRRHNANMKLNKQGQLFQMEQRSTSIQEKTKVGFCPTTRVMLTITVTGFVAGYPFLGVQIYKTAHPEGYAVLEGVPLAMYHLFYRSYLLHSAVNPIIYILMDRSFRKECWTLLTNTWKCKS</sequence>
<dbReference type="Gene3D" id="1.20.1070.10">
    <property type="entry name" value="Rhodopsin 7-helix transmembrane proteins"/>
    <property type="match status" value="1"/>
</dbReference>
<comment type="subcellular location">
    <subcellularLocation>
        <location evidence="1">Membrane</location>
        <topology evidence="1">Multi-pass membrane protein</topology>
    </subcellularLocation>
</comment>
<evidence type="ECO:0000256" key="7">
    <source>
        <dbReference type="ARBA" id="ARBA00023224"/>
    </source>
</evidence>
<dbReference type="GO" id="GO:0005886">
    <property type="term" value="C:plasma membrane"/>
    <property type="evidence" value="ECO:0007669"/>
    <property type="project" value="TreeGrafter"/>
</dbReference>
<dbReference type="PROSITE" id="PS50262">
    <property type="entry name" value="G_PROTEIN_RECEP_F1_2"/>
    <property type="match status" value="1"/>
</dbReference>
<dbReference type="InterPro" id="IPR017452">
    <property type="entry name" value="GPCR_Rhodpsn_7TM"/>
</dbReference>
<dbReference type="PANTHER" id="PTHR24243">
    <property type="entry name" value="G-PROTEIN COUPLED RECEPTOR"/>
    <property type="match status" value="1"/>
</dbReference>
<evidence type="ECO:0000256" key="6">
    <source>
        <dbReference type="ARBA" id="ARBA00023170"/>
    </source>
</evidence>
<evidence type="ECO:0000313" key="12">
    <source>
        <dbReference type="RefSeq" id="XP_055898839.1"/>
    </source>
</evidence>
<dbReference type="PRINTS" id="PR00237">
    <property type="entry name" value="GPCRRHODOPSN"/>
</dbReference>
<organism evidence="10 11">
    <name type="scientific">Biomphalaria glabrata</name>
    <name type="common">Bloodfluke planorb</name>
    <name type="synonym">Freshwater snail</name>
    <dbReference type="NCBI Taxonomy" id="6526"/>
    <lineage>
        <taxon>Eukaryota</taxon>
        <taxon>Metazoa</taxon>
        <taxon>Spiralia</taxon>
        <taxon>Lophotrochozoa</taxon>
        <taxon>Mollusca</taxon>
        <taxon>Gastropoda</taxon>
        <taxon>Heterobranchia</taxon>
        <taxon>Euthyneura</taxon>
        <taxon>Panpulmonata</taxon>
        <taxon>Hygrophila</taxon>
        <taxon>Lymnaeoidea</taxon>
        <taxon>Planorbidae</taxon>
        <taxon>Biomphalaria</taxon>
    </lineage>
</organism>
<evidence type="ECO:0000313" key="10">
    <source>
        <dbReference type="Proteomes" id="UP001165740"/>
    </source>
</evidence>
<accession>A0A9W3BHC5</accession>
<feature type="transmembrane region" description="Helical" evidence="8">
    <location>
        <begin position="195"/>
        <end position="219"/>
    </location>
</feature>
<evidence type="ECO:0000256" key="3">
    <source>
        <dbReference type="ARBA" id="ARBA00022989"/>
    </source>
</evidence>
<dbReference type="GO" id="GO:0004930">
    <property type="term" value="F:G protein-coupled receptor activity"/>
    <property type="evidence" value="ECO:0007669"/>
    <property type="project" value="UniProtKB-KW"/>
</dbReference>
<dbReference type="SUPFAM" id="SSF81321">
    <property type="entry name" value="Family A G protein-coupled receptor-like"/>
    <property type="match status" value="1"/>
</dbReference>
<proteinExistence type="predicted"/>
<reference evidence="11 12" key="1">
    <citation type="submission" date="2025-04" db="UniProtKB">
        <authorList>
            <consortium name="RefSeq"/>
        </authorList>
    </citation>
    <scope>IDENTIFICATION</scope>
</reference>
<keyword evidence="2 8" id="KW-0812">Transmembrane</keyword>
<feature type="transmembrane region" description="Helical" evidence="8">
    <location>
        <begin position="306"/>
        <end position="325"/>
    </location>
</feature>
<feature type="transmembrane region" description="Helical" evidence="8">
    <location>
        <begin position="68"/>
        <end position="88"/>
    </location>
</feature>
<keyword evidence="7" id="KW-0807">Transducer</keyword>
<keyword evidence="6" id="KW-0675">Receptor</keyword>
<dbReference type="AlphaFoldDB" id="A0A9W3BHC5"/>
<dbReference type="GeneID" id="129928435"/>
<keyword evidence="4" id="KW-0297">G-protein coupled receptor</keyword>
<keyword evidence="10" id="KW-1185">Reference proteome</keyword>
<protein>
    <submittedName>
        <fullName evidence="11 12">Neuropeptides capa receptor-like</fullName>
    </submittedName>
</protein>
<dbReference type="RefSeq" id="XP_055898838.1">
    <property type="nucleotide sequence ID" value="XM_056042863.1"/>
</dbReference>
<evidence type="ECO:0000313" key="11">
    <source>
        <dbReference type="RefSeq" id="XP_055898838.1"/>
    </source>
</evidence>
<evidence type="ECO:0000259" key="9">
    <source>
        <dbReference type="PROSITE" id="PS50262"/>
    </source>
</evidence>
<keyword evidence="3 8" id="KW-1133">Transmembrane helix</keyword>
<dbReference type="Pfam" id="PF00001">
    <property type="entry name" value="7tm_1"/>
    <property type="match status" value="1"/>
</dbReference>
<feature type="transmembrane region" description="Helical" evidence="8">
    <location>
        <begin position="108"/>
        <end position="126"/>
    </location>
</feature>